<keyword evidence="2 4" id="KW-0238">DNA-binding</keyword>
<accession>A0ABP9PY60</accession>
<dbReference type="InterPro" id="IPR001647">
    <property type="entry name" value="HTH_TetR"/>
</dbReference>
<evidence type="ECO:0000256" key="2">
    <source>
        <dbReference type="ARBA" id="ARBA00023125"/>
    </source>
</evidence>
<sequence length="192" mass="20448">MNMDVRHRTVPSRPSLLQTATEVLVADPGASLADVARAAGIGRTTLHKLYPTRHALLLALAEDALDQLERTYREVGLDAPGHEFPSVLGRLVTALLPLGARMEFLFRERSLDAEAGLMARLDVLDAPVRELVGRAVSAGVLRADLPADWVVAALNSLVYSAWEQVSLGRLAPVAAPGMVLTTLLDGAGARDG</sequence>
<evidence type="ECO:0000259" key="5">
    <source>
        <dbReference type="PROSITE" id="PS50977"/>
    </source>
</evidence>
<evidence type="ECO:0000313" key="7">
    <source>
        <dbReference type="Proteomes" id="UP001428817"/>
    </source>
</evidence>
<feature type="DNA-binding region" description="H-T-H motif" evidence="4">
    <location>
        <begin position="31"/>
        <end position="50"/>
    </location>
</feature>
<protein>
    <recommendedName>
        <fullName evidence="5">HTH tetR-type domain-containing protein</fullName>
    </recommendedName>
</protein>
<keyword evidence="1" id="KW-0805">Transcription regulation</keyword>
<dbReference type="InterPro" id="IPR036271">
    <property type="entry name" value="Tet_transcr_reg_TetR-rel_C_sf"/>
</dbReference>
<keyword evidence="3" id="KW-0804">Transcription</keyword>
<gene>
    <name evidence="6" type="ORF">GCM10023321_24730</name>
</gene>
<dbReference type="InterPro" id="IPR009057">
    <property type="entry name" value="Homeodomain-like_sf"/>
</dbReference>
<organism evidence="6 7">
    <name type="scientific">Pseudonocardia eucalypti</name>
    <dbReference type="NCBI Taxonomy" id="648755"/>
    <lineage>
        <taxon>Bacteria</taxon>
        <taxon>Bacillati</taxon>
        <taxon>Actinomycetota</taxon>
        <taxon>Actinomycetes</taxon>
        <taxon>Pseudonocardiales</taxon>
        <taxon>Pseudonocardiaceae</taxon>
        <taxon>Pseudonocardia</taxon>
    </lineage>
</organism>
<evidence type="ECO:0000256" key="3">
    <source>
        <dbReference type="ARBA" id="ARBA00023163"/>
    </source>
</evidence>
<keyword evidence="7" id="KW-1185">Reference proteome</keyword>
<dbReference type="PROSITE" id="PS50977">
    <property type="entry name" value="HTH_TETR_2"/>
    <property type="match status" value="1"/>
</dbReference>
<dbReference type="PANTHER" id="PTHR30055">
    <property type="entry name" value="HTH-TYPE TRANSCRIPTIONAL REGULATOR RUTR"/>
    <property type="match status" value="1"/>
</dbReference>
<feature type="domain" description="HTH tetR-type" evidence="5">
    <location>
        <begin position="10"/>
        <end position="68"/>
    </location>
</feature>
<dbReference type="EMBL" id="BAABJP010000008">
    <property type="protein sequence ID" value="GAA5153843.1"/>
    <property type="molecule type" value="Genomic_DNA"/>
</dbReference>
<proteinExistence type="predicted"/>
<reference evidence="7" key="1">
    <citation type="journal article" date="2019" name="Int. J. Syst. Evol. Microbiol.">
        <title>The Global Catalogue of Microorganisms (GCM) 10K type strain sequencing project: providing services to taxonomists for standard genome sequencing and annotation.</title>
        <authorList>
            <consortium name="The Broad Institute Genomics Platform"/>
            <consortium name="The Broad Institute Genome Sequencing Center for Infectious Disease"/>
            <person name="Wu L."/>
            <person name="Ma J."/>
        </authorList>
    </citation>
    <scope>NUCLEOTIDE SEQUENCE [LARGE SCALE GENOMIC DNA]</scope>
    <source>
        <strain evidence="7">JCM 18303</strain>
    </source>
</reference>
<dbReference type="SUPFAM" id="SSF46689">
    <property type="entry name" value="Homeodomain-like"/>
    <property type="match status" value="1"/>
</dbReference>
<name>A0ABP9PY60_9PSEU</name>
<comment type="caution">
    <text evidence="6">The sequence shown here is derived from an EMBL/GenBank/DDBJ whole genome shotgun (WGS) entry which is preliminary data.</text>
</comment>
<dbReference type="SUPFAM" id="SSF48498">
    <property type="entry name" value="Tetracyclin repressor-like, C-terminal domain"/>
    <property type="match status" value="1"/>
</dbReference>
<dbReference type="PANTHER" id="PTHR30055:SF234">
    <property type="entry name" value="HTH-TYPE TRANSCRIPTIONAL REGULATOR BETI"/>
    <property type="match status" value="1"/>
</dbReference>
<evidence type="ECO:0000256" key="4">
    <source>
        <dbReference type="PROSITE-ProRule" id="PRU00335"/>
    </source>
</evidence>
<dbReference type="Proteomes" id="UP001428817">
    <property type="component" value="Unassembled WGS sequence"/>
</dbReference>
<dbReference type="InterPro" id="IPR050109">
    <property type="entry name" value="HTH-type_TetR-like_transc_reg"/>
</dbReference>
<dbReference type="Gene3D" id="1.10.357.10">
    <property type="entry name" value="Tetracycline Repressor, domain 2"/>
    <property type="match status" value="1"/>
</dbReference>
<evidence type="ECO:0000256" key="1">
    <source>
        <dbReference type="ARBA" id="ARBA00023015"/>
    </source>
</evidence>
<evidence type="ECO:0000313" key="6">
    <source>
        <dbReference type="EMBL" id="GAA5153843.1"/>
    </source>
</evidence>